<evidence type="ECO:0000259" key="3">
    <source>
        <dbReference type="Pfam" id="PF13086"/>
    </source>
</evidence>
<keyword evidence="6" id="KW-0547">Nucleotide-binding</keyword>
<dbReference type="InterPro" id="IPR045055">
    <property type="entry name" value="DNA2/NAM7-like"/>
</dbReference>
<dbReference type="EMBL" id="CP000155">
    <property type="protein sequence ID" value="ABC29979.1"/>
    <property type="molecule type" value="Genomic_DNA"/>
</dbReference>
<dbReference type="GO" id="GO:0004386">
    <property type="term" value="F:helicase activity"/>
    <property type="evidence" value="ECO:0007669"/>
    <property type="project" value="UniProtKB-KW"/>
</dbReference>
<dbReference type="OrthoDB" id="9757917at2"/>
<dbReference type="FunFam" id="3.40.50.300:FF:002063">
    <property type="entry name" value="DNA helicase related protein"/>
    <property type="match status" value="1"/>
</dbReference>
<dbReference type="FunFam" id="3.40.960.10:FF:000002">
    <property type="entry name" value="DNA helicase related protein"/>
    <property type="match status" value="1"/>
</dbReference>
<dbReference type="Pfam" id="PF18741">
    <property type="entry name" value="MTES_1575"/>
    <property type="match status" value="1"/>
</dbReference>
<dbReference type="eggNOG" id="COG0507">
    <property type="taxonomic scope" value="Bacteria"/>
</dbReference>
<dbReference type="InterPro" id="IPR041679">
    <property type="entry name" value="DNA2/NAM7-like_C"/>
</dbReference>
<feature type="domain" description="Restriction endonuclease type II-like" evidence="5">
    <location>
        <begin position="1631"/>
        <end position="1728"/>
    </location>
</feature>
<gene>
    <name evidence="6" type="ordered locus">HCH_03218</name>
</gene>
<name>Q2SH95_HAHCH</name>
<dbReference type="SUPFAM" id="SSF52980">
    <property type="entry name" value="Restriction endonuclease-like"/>
    <property type="match status" value="1"/>
</dbReference>
<dbReference type="InterPro" id="IPR027417">
    <property type="entry name" value="P-loop_NTPase"/>
</dbReference>
<dbReference type="InterPro" id="IPR025103">
    <property type="entry name" value="DUF4011"/>
</dbReference>
<dbReference type="Gene3D" id="3.40.50.300">
    <property type="entry name" value="P-loop containing nucleotide triphosphate hydrolases"/>
    <property type="match status" value="3"/>
</dbReference>
<evidence type="ECO:0000313" key="6">
    <source>
        <dbReference type="EMBL" id="ABC29979.1"/>
    </source>
</evidence>
<keyword evidence="1" id="KW-0175">Coiled coil</keyword>
<dbReference type="Proteomes" id="UP000000238">
    <property type="component" value="Chromosome"/>
</dbReference>
<feature type="compositionally biased region" description="Polar residues" evidence="2">
    <location>
        <begin position="333"/>
        <end position="344"/>
    </location>
</feature>
<sequence>MSGQDASPLKIHATIVEKINFACHQSAYAVLRELKIENSSADDLHDLVVTLEAAPAFLRTKTWTIDSLSADGQIVIKDRDLELDGGFLFGLAESMRGSLNIRVNRADELLAEQAVDVELLASNEWGGVSFMPELLAAFCTPNDPAVDRLLGQAGKVLRTAGKPDAIDGYHAKSRERVWLIASAIYSAMVKLQVGYALPPASFERNGQKIRLPNQIEANKVATCLDTTLLFAAAFEQAGLNPILVLTEGHALVGLWLQPEDLSSVLVYEAEVFRQRIPLKELILIETTLVTTHPPAPFSKAVQAGSLAVSLEKDNEFIAAIDIRRARAHRINPVSLQTPRSQFTESDGEGENIEPGLEEAPSLPSYSVPDEEDLSDSSPDGRLERWQRKLLDLSARNPLLNHKPGKTSLAFVCSDPGALEDVLATGARISIAPFPRFHAQEQDQDIYRQRTGDDLKEEYARDALSKKQLLVELSQEELDKRAVEIYRKAQTSLKEGGSNTLFLAIGFLLWKQKDKDDRRYRAPLILLPVSLERKSVRSGVKMTASEDDPRFNTTLLEMLKKDFGIDIGGLHGPLPQDHSGIDVEGVWNKIRHAIKDAPGFEVVEDVVLGHFSFAKYLMWKDLVDRSESLKQSAVVKHLLETPREPYESDIRFVDPGDIDKEYTPADLLTPLPADSSQMSAIATADRGKNFVIIGPPGTGKSQTIGNLIAHMMGKGKKVLFVSEKTAALEVVHRRLKDIGLGHFCLELHSNKAKKADVLNQLRASWESFSQSKVNAWQAEAERLKALRDRLNQVVNALHTRRRNGLTAHYAIGVKVRDNELAAKVKLSWPNADYHDDSQLQKLREAAELLGIQAKAVGELVDHPLKVIANFDWRPQWQEEVVSAAGQLQASAKQAAKDLAVFEGALGVSFGDADLSKLGAVEELGQVLLDSYRTQASFALEPDGPDRLEALEEAVGQLKIYIDAQSRLSCKYEALAWKKLDADSLDIQWRDANQTWWPKSFFAKRKVLKQMRQNGALGDPDPNNDIPVLKQLRTTGEYIDRLDGMLKGLRDWNAHDSDPDVIASLKLLGSRARIAVSKLADDADGLIFLRSKIRGLLYDANDLLAPEATVGKGIADFLSSLERLKAISQQFEGLIGNTLNGHLPSEASALEAIDELCQGIVERHHSLRDWCGWVRRRSEAIDLQMGPLVEAVENGDVNPEDLIDIFEAAYCAWWSSAVIGEDEVLRTFSSPEHESAILHFRDLDTQFSELTAQYIAAKLAGEIPDPDDIKRSSSWGVLRHELQKKTRHKPVREMMEEIPDVVTSLAPCLMMSPLSIAQFLSAEQALFDVVIFDEASQITVWDAVGSLARGKQVIVAGDPKQMPPTNFFARSDDDPDGDIDAEGDLESILDELIGASIPQRVLNLHYRSRRESLIAFSNSRYYDSSLITFPAPVHPDKGVSLVRPEGFYARGKARHNQGEAKAIVAEIVRRITSTDPKVRTQSIGVVTFNTEQQTLIEDLLDKARSDDPSIEWAFSEESTLEPVFVKNLETVQGDERDVILFSITYGPDESDHVTMNFGPLNRNGGERRLNVAMTRARSEMIVFSTMKPERIDLSRTQARAVADLKHFLEYAERGASALGAAVHGSIGDFESPFEIAVARALQDKGWIIHPQIGVSAYRIDLGIVHPDAPGLYLAGVECDGAMYHSSAYARERDKIRQAVLEGLGWTLFRVWSTDWWTNKAKALEDLHAMLQRHLEKVREEEARKEAGAEAVS</sequence>
<dbReference type="Pfam" id="PF13087">
    <property type="entry name" value="AAA_12"/>
    <property type="match status" value="1"/>
</dbReference>
<proteinExistence type="predicted"/>
<feature type="region of interest" description="Disordered" evidence="2">
    <location>
        <begin position="333"/>
        <end position="380"/>
    </location>
</feature>
<dbReference type="RefSeq" id="WP_011397048.1">
    <property type="nucleotide sequence ID" value="NC_007645.1"/>
</dbReference>
<keyword evidence="6" id="KW-0378">Hydrolase</keyword>
<organism evidence="6 7">
    <name type="scientific">Hahella chejuensis (strain KCTC 2396)</name>
    <dbReference type="NCBI Taxonomy" id="349521"/>
    <lineage>
        <taxon>Bacteria</taxon>
        <taxon>Pseudomonadati</taxon>
        <taxon>Pseudomonadota</taxon>
        <taxon>Gammaproteobacteria</taxon>
        <taxon>Oceanospirillales</taxon>
        <taxon>Hahellaceae</taxon>
        <taxon>Hahella</taxon>
    </lineage>
</organism>
<dbReference type="InterPro" id="IPR011335">
    <property type="entry name" value="Restrct_endonuc-II-like"/>
</dbReference>
<feature type="domain" description="DNA2/NAM7 helicase helicase" evidence="3">
    <location>
        <begin position="1319"/>
        <end position="1363"/>
    </location>
</feature>
<evidence type="ECO:0000256" key="2">
    <source>
        <dbReference type="SAM" id="MobiDB-lite"/>
    </source>
</evidence>
<dbReference type="Pfam" id="PF13086">
    <property type="entry name" value="AAA_11"/>
    <property type="match status" value="2"/>
</dbReference>
<dbReference type="SUPFAM" id="SSF52540">
    <property type="entry name" value="P-loop containing nucleoside triphosphate hydrolases"/>
    <property type="match status" value="1"/>
</dbReference>
<dbReference type="InterPro" id="IPR049468">
    <property type="entry name" value="Restrct_endonuc-II-like_dom"/>
</dbReference>
<dbReference type="InterPro" id="IPR041677">
    <property type="entry name" value="DNA2/NAM7_AAA_11"/>
</dbReference>
<keyword evidence="6" id="KW-0347">Helicase</keyword>
<dbReference type="eggNOG" id="COG2852">
    <property type="taxonomic scope" value="Bacteria"/>
</dbReference>
<feature type="domain" description="DNA2/NAM7 helicase helicase" evidence="3">
    <location>
        <begin position="673"/>
        <end position="748"/>
    </location>
</feature>
<feature type="domain" description="DNA2/NAM7 helicase-like C-terminal" evidence="4">
    <location>
        <begin position="1385"/>
        <end position="1583"/>
    </location>
</feature>
<dbReference type="KEGG" id="hch:HCH_03218"/>
<dbReference type="CDD" id="cd18808">
    <property type="entry name" value="SF1_C_Upf1"/>
    <property type="match status" value="1"/>
</dbReference>
<evidence type="ECO:0000256" key="1">
    <source>
        <dbReference type="SAM" id="Coils"/>
    </source>
</evidence>
<dbReference type="PANTHER" id="PTHR10887">
    <property type="entry name" value="DNA2/NAM7 HELICASE FAMILY"/>
    <property type="match status" value="1"/>
</dbReference>
<reference evidence="6 7" key="1">
    <citation type="journal article" date="2005" name="Nucleic Acids Res.">
        <title>Genomic blueprint of Hahella chejuensis, a marine microbe producing an algicidal agent.</title>
        <authorList>
            <person name="Jeong H."/>
            <person name="Yim J.H."/>
            <person name="Lee C."/>
            <person name="Choi S.-H."/>
            <person name="Park Y.K."/>
            <person name="Yoon S.H."/>
            <person name="Hur C.-G."/>
            <person name="Kang H.-Y."/>
            <person name="Kim D."/>
            <person name="Lee H.H."/>
            <person name="Park K.H."/>
            <person name="Park S.-H."/>
            <person name="Park H.-S."/>
            <person name="Lee H.K."/>
            <person name="Oh T.K."/>
            <person name="Kim J.F."/>
        </authorList>
    </citation>
    <scope>NUCLEOTIDE SEQUENCE [LARGE SCALE GENOMIC DNA]</scope>
    <source>
        <strain evidence="6 7">KCTC 2396</strain>
    </source>
</reference>
<evidence type="ECO:0000259" key="5">
    <source>
        <dbReference type="Pfam" id="PF18741"/>
    </source>
</evidence>
<dbReference type="Gene3D" id="3.40.960.10">
    <property type="entry name" value="VSR Endonuclease"/>
    <property type="match status" value="1"/>
</dbReference>
<dbReference type="InterPro" id="IPR047187">
    <property type="entry name" value="SF1_C_Upf1"/>
</dbReference>
<evidence type="ECO:0000313" key="7">
    <source>
        <dbReference type="Proteomes" id="UP000000238"/>
    </source>
</evidence>
<dbReference type="STRING" id="349521.HCH_03218"/>
<dbReference type="Pfam" id="PF13195">
    <property type="entry name" value="DUF4011"/>
    <property type="match status" value="1"/>
</dbReference>
<feature type="coiled-coil region" evidence="1">
    <location>
        <begin position="772"/>
        <end position="799"/>
    </location>
</feature>
<accession>Q2SH95</accession>
<dbReference type="HOGENOM" id="CLU_000788_0_1_6"/>
<keyword evidence="7" id="KW-1185">Reference proteome</keyword>
<keyword evidence="6" id="KW-0067">ATP-binding</keyword>
<protein>
    <submittedName>
        <fullName evidence="6">Superfamily I DNA and RNA helicase and helicase subunit</fullName>
    </submittedName>
</protein>
<evidence type="ECO:0000259" key="4">
    <source>
        <dbReference type="Pfam" id="PF13087"/>
    </source>
</evidence>
<dbReference type="eggNOG" id="COG1112">
    <property type="taxonomic scope" value="Bacteria"/>
</dbReference>
<dbReference type="PANTHER" id="PTHR10887:SF495">
    <property type="entry name" value="HELICASE SENATAXIN ISOFORM X1-RELATED"/>
    <property type="match status" value="1"/>
</dbReference>